<keyword evidence="4" id="KW-0067">ATP-binding</keyword>
<dbReference type="PROSITE" id="PS00211">
    <property type="entry name" value="ABC_TRANSPORTER_1"/>
    <property type="match status" value="1"/>
</dbReference>
<gene>
    <name evidence="6" type="ORF">A2Y64_09510</name>
</gene>
<dbReference type="Proteomes" id="UP000177187">
    <property type="component" value="Unassembled WGS sequence"/>
</dbReference>
<feature type="domain" description="ABC transporter" evidence="5">
    <location>
        <begin position="1"/>
        <end position="226"/>
    </location>
</feature>
<sequence length="293" mass="32573">METRGLTKFYSKTRGIEDVDLAVEPGEIFGFIGPNGAGKSTTIRTLLSLLRPTRGEGRIFGLDIVRDSKAIKRRVGYLPAEVNYYDRLRVGELLAYSARFYGVEDGGRTRELAERFNVDLERDFSDLSLGNKKKVAVLAALLHSPELLILDEPTGGLDPLVQARLTETLREENARGTTVFYSSHVLSEVQKICGRVAILKGGRVVGVEEISSLRRKQLKRVRLSLAKPPEPGAFDIDGVHDLEVKDRDCRFLFDGRPGDLLALLAGMPVTDVTLEEPDLEEIFLHFYREGGEG</sequence>
<reference evidence="6 7" key="1">
    <citation type="journal article" date="2016" name="Nat. Commun.">
        <title>Thousands of microbial genomes shed light on interconnected biogeochemical processes in an aquifer system.</title>
        <authorList>
            <person name="Anantharaman K."/>
            <person name="Brown C.T."/>
            <person name="Hug L.A."/>
            <person name="Sharon I."/>
            <person name="Castelle C.J."/>
            <person name="Probst A.J."/>
            <person name="Thomas B.C."/>
            <person name="Singh A."/>
            <person name="Wilkins M.J."/>
            <person name="Karaoz U."/>
            <person name="Brodie E.L."/>
            <person name="Williams K.H."/>
            <person name="Hubbard S.S."/>
            <person name="Banfield J.F."/>
        </authorList>
    </citation>
    <scope>NUCLEOTIDE SEQUENCE [LARGE SCALE GENOMIC DNA]</scope>
</reference>
<dbReference type="PANTHER" id="PTHR42711:SF5">
    <property type="entry name" value="ABC TRANSPORTER ATP-BINDING PROTEIN NATA"/>
    <property type="match status" value="1"/>
</dbReference>
<accession>A0A1F5F4M7</accession>
<dbReference type="AlphaFoldDB" id="A0A1F5F4M7"/>
<dbReference type="STRING" id="1817816.A2Y64_09510"/>
<dbReference type="Pfam" id="PF00005">
    <property type="entry name" value="ABC_tran"/>
    <property type="match status" value="1"/>
</dbReference>
<dbReference type="InterPro" id="IPR027417">
    <property type="entry name" value="P-loop_NTPase"/>
</dbReference>
<dbReference type="InterPro" id="IPR050763">
    <property type="entry name" value="ABC_transporter_ATP-binding"/>
</dbReference>
<dbReference type="GO" id="GO:0005524">
    <property type="term" value="F:ATP binding"/>
    <property type="evidence" value="ECO:0007669"/>
    <property type="project" value="UniProtKB-KW"/>
</dbReference>
<dbReference type="Gene3D" id="3.40.50.300">
    <property type="entry name" value="P-loop containing nucleotide triphosphate hydrolases"/>
    <property type="match status" value="1"/>
</dbReference>
<dbReference type="SMART" id="SM00382">
    <property type="entry name" value="AAA"/>
    <property type="match status" value="1"/>
</dbReference>
<dbReference type="InterPro" id="IPR003439">
    <property type="entry name" value="ABC_transporter-like_ATP-bd"/>
</dbReference>
<evidence type="ECO:0000256" key="4">
    <source>
        <dbReference type="ARBA" id="ARBA00022840"/>
    </source>
</evidence>
<comment type="caution">
    <text evidence="6">The sequence shown here is derived from an EMBL/GenBank/DDBJ whole genome shotgun (WGS) entry which is preliminary data.</text>
</comment>
<dbReference type="EMBL" id="MFAF01000099">
    <property type="protein sequence ID" value="OGD74598.1"/>
    <property type="molecule type" value="Genomic_DNA"/>
</dbReference>
<evidence type="ECO:0000256" key="2">
    <source>
        <dbReference type="ARBA" id="ARBA00022448"/>
    </source>
</evidence>
<name>A0A1F5F4M7_9BACT</name>
<dbReference type="PANTHER" id="PTHR42711">
    <property type="entry name" value="ABC TRANSPORTER ATP-BINDING PROTEIN"/>
    <property type="match status" value="1"/>
</dbReference>
<dbReference type="InterPro" id="IPR003593">
    <property type="entry name" value="AAA+_ATPase"/>
</dbReference>
<evidence type="ECO:0000313" key="7">
    <source>
        <dbReference type="Proteomes" id="UP000177187"/>
    </source>
</evidence>
<dbReference type="InterPro" id="IPR017871">
    <property type="entry name" value="ABC_transporter-like_CS"/>
</dbReference>
<protein>
    <submittedName>
        <fullName evidence="6">ABC transporter</fullName>
    </submittedName>
</protein>
<keyword evidence="3" id="KW-0547">Nucleotide-binding</keyword>
<dbReference type="SUPFAM" id="SSF52540">
    <property type="entry name" value="P-loop containing nucleoside triphosphate hydrolases"/>
    <property type="match status" value="1"/>
</dbReference>
<dbReference type="CDD" id="cd03230">
    <property type="entry name" value="ABC_DR_subfamily_A"/>
    <property type="match status" value="1"/>
</dbReference>
<evidence type="ECO:0000313" key="6">
    <source>
        <dbReference type="EMBL" id="OGD74598.1"/>
    </source>
</evidence>
<evidence type="ECO:0000256" key="3">
    <source>
        <dbReference type="ARBA" id="ARBA00022741"/>
    </source>
</evidence>
<evidence type="ECO:0000256" key="1">
    <source>
        <dbReference type="ARBA" id="ARBA00005417"/>
    </source>
</evidence>
<comment type="similarity">
    <text evidence="1">Belongs to the ABC transporter superfamily.</text>
</comment>
<dbReference type="PROSITE" id="PS50893">
    <property type="entry name" value="ABC_TRANSPORTER_2"/>
    <property type="match status" value="1"/>
</dbReference>
<organism evidence="6 7">
    <name type="scientific">Candidatus Coatesbacteria bacterium RBG_13_66_14</name>
    <dbReference type="NCBI Taxonomy" id="1817816"/>
    <lineage>
        <taxon>Bacteria</taxon>
        <taxon>Candidatus Coatesiibacteriota</taxon>
    </lineage>
</organism>
<proteinExistence type="inferred from homology"/>
<dbReference type="GO" id="GO:0016887">
    <property type="term" value="F:ATP hydrolysis activity"/>
    <property type="evidence" value="ECO:0007669"/>
    <property type="project" value="InterPro"/>
</dbReference>
<evidence type="ECO:0000259" key="5">
    <source>
        <dbReference type="PROSITE" id="PS50893"/>
    </source>
</evidence>
<keyword evidence="2" id="KW-0813">Transport</keyword>